<comment type="caution">
    <text evidence="1">The sequence shown here is derived from an EMBL/GenBank/DDBJ whole genome shotgun (WGS) entry which is preliminary data.</text>
</comment>
<gene>
    <name evidence="1" type="ORF">GCM10023342_09420</name>
</gene>
<dbReference type="InterPro" id="IPR036249">
    <property type="entry name" value="Thioredoxin-like_sf"/>
</dbReference>
<dbReference type="SUPFAM" id="SSF52833">
    <property type="entry name" value="Thioredoxin-like"/>
    <property type="match status" value="1"/>
</dbReference>
<keyword evidence="2" id="KW-1185">Reference proteome</keyword>
<evidence type="ECO:0008006" key="3">
    <source>
        <dbReference type="Google" id="ProtNLM"/>
    </source>
</evidence>
<evidence type="ECO:0000313" key="1">
    <source>
        <dbReference type="EMBL" id="GAA5172592.1"/>
    </source>
</evidence>
<name>A0ABP9R7C9_9GAMM</name>
<dbReference type="Proteomes" id="UP001500074">
    <property type="component" value="Unassembled WGS sequence"/>
</dbReference>
<accession>A0ABP9R7C9</accession>
<protein>
    <recommendedName>
        <fullName evidence="3">Thioredoxin-like fold domain-containing protein</fullName>
    </recommendedName>
</protein>
<organism evidence="1 2">
    <name type="scientific">Modicisalibacter zincidurans</name>
    <dbReference type="NCBI Taxonomy" id="1178777"/>
    <lineage>
        <taxon>Bacteria</taxon>
        <taxon>Pseudomonadati</taxon>
        <taxon>Pseudomonadota</taxon>
        <taxon>Gammaproteobacteria</taxon>
        <taxon>Oceanospirillales</taxon>
        <taxon>Halomonadaceae</taxon>
        <taxon>Modicisalibacter</taxon>
    </lineage>
</organism>
<sequence length="83" mass="8891">MIITLVSPPDCQNCAELQAEIDELKNRYSALEVAHIDALSPEGEKLVLQHGILASPGVLVDGQFFGMGAISIEKLESHIMTGS</sequence>
<dbReference type="EMBL" id="BAABKI010000011">
    <property type="protein sequence ID" value="GAA5172592.1"/>
    <property type="molecule type" value="Genomic_DNA"/>
</dbReference>
<proteinExistence type="predicted"/>
<dbReference type="Gene3D" id="3.40.30.10">
    <property type="entry name" value="Glutaredoxin"/>
    <property type="match status" value="1"/>
</dbReference>
<dbReference type="RefSeq" id="WP_031384338.1">
    <property type="nucleotide sequence ID" value="NZ_BAABKI010000011.1"/>
</dbReference>
<reference evidence="2" key="1">
    <citation type="journal article" date="2019" name="Int. J. Syst. Evol. Microbiol.">
        <title>The Global Catalogue of Microorganisms (GCM) 10K type strain sequencing project: providing services to taxonomists for standard genome sequencing and annotation.</title>
        <authorList>
            <consortium name="The Broad Institute Genomics Platform"/>
            <consortium name="The Broad Institute Genome Sequencing Center for Infectious Disease"/>
            <person name="Wu L."/>
            <person name="Ma J."/>
        </authorList>
    </citation>
    <scope>NUCLEOTIDE SEQUENCE [LARGE SCALE GENOMIC DNA]</scope>
    <source>
        <strain evidence="2">JCM 18472</strain>
    </source>
</reference>
<evidence type="ECO:0000313" key="2">
    <source>
        <dbReference type="Proteomes" id="UP001500074"/>
    </source>
</evidence>